<evidence type="ECO:0000313" key="1">
    <source>
        <dbReference type="EMBL" id="OQD78986.1"/>
    </source>
</evidence>
<gene>
    <name evidence="1" type="ORF">PENANT_c068G02198</name>
</gene>
<keyword evidence="2" id="KW-1185">Reference proteome</keyword>
<organism evidence="1 2">
    <name type="scientific">Penicillium antarcticum</name>
    <dbReference type="NCBI Taxonomy" id="416450"/>
    <lineage>
        <taxon>Eukaryota</taxon>
        <taxon>Fungi</taxon>
        <taxon>Dikarya</taxon>
        <taxon>Ascomycota</taxon>
        <taxon>Pezizomycotina</taxon>
        <taxon>Eurotiomycetes</taxon>
        <taxon>Eurotiomycetidae</taxon>
        <taxon>Eurotiales</taxon>
        <taxon>Aspergillaceae</taxon>
        <taxon>Penicillium</taxon>
    </lineage>
</organism>
<dbReference type="Proteomes" id="UP000191672">
    <property type="component" value="Unassembled WGS sequence"/>
</dbReference>
<comment type="caution">
    <text evidence="1">The sequence shown here is derived from an EMBL/GenBank/DDBJ whole genome shotgun (WGS) entry which is preliminary data.</text>
</comment>
<sequence length="91" mass="10566">MSAKPPPWMEPNELVKWQIYDMTTFPAIHAALVFMRVKWNFFAPHLGNLTHPRRRLSTVQAMSVKRMHGLQRASIRLGTGVFHFLLPIGFH</sequence>
<dbReference type="AlphaFoldDB" id="A0A1V6PR19"/>
<protein>
    <submittedName>
        <fullName evidence="1">Uncharacterized protein</fullName>
    </submittedName>
</protein>
<proteinExistence type="predicted"/>
<evidence type="ECO:0000313" key="2">
    <source>
        <dbReference type="Proteomes" id="UP000191672"/>
    </source>
</evidence>
<name>A0A1V6PR19_9EURO</name>
<dbReference type="EMBL" id="MDYN01000068">
    <property type="protein sequence ID" value="OQD78986.1"/>
    <property type="molecule type" value="Genomic_DNA"/>
</dbReference>
<accession>A0A1V6PR19</accession>
<reference evidence="2" key="1">
    <citation type="journal article" date="2017" name="Nat. Microbiol.">
        <title>Global analysis of biosynthetic gene clusters reveals vast potential of secondary metabolite production in Penicillium species.</title>
        <authorList>
            <person name="Nielsen J.C."/>
            <person name="Grijseels S."/>
            <person name="Prigent S."/>
            <person name="Ji B."/>
            <person name="Dainat J."/>
            <person name="Nielsen K.F."/>
            <person name="Frisvad J.C."/>
            <person name="Workman M."/>
            <person name="Nielsen J."/>
        </authorList>
    </citation>
    <scope>NUCLEOTIDE SEQUENCE [LARGE SCALE GENOMIC DNA]</scope>
    <source>
        <strain evidence="2">IBT 31811</strain>
    </source>
</reference>